<dbReference type="EMBL" id="CP062229">
    <property type="protein sequence ID" value="UVC12948.1"/>
    <property type="molecule type" value="Genomic_DNA"/>
</dbReference>
<evidence type="ECO:0000313" key="1">
    <source>
        <dbReference type="EMBL" id="UVC12948.1"/>
    </source>
</evidence>
<name>A0ABY5QPK8_9HYPH</name>
<sequence length="165" mass="18187">MRSVSATNYHGIYYLTTLDDSDLAESSAGLGQNEPSEESVTTTSVWHWPSYRDWLIHRRLNSVVSEVSAERPKSDSMKFSALFTAIDQMLALPEGFSDGVDKATAIDAERVLAFIESSGVEAPKIFAHGGDAVVFTWDKDQISRYVTISDGDAAFLTVNKLTKMQ</sequence>
<gene>
    <name evidence="1" type="ORF">IHQ72_19490</name>
</gene>
<protein>
    <submittedName>
        <fullName evidence="1">Uncharacterized protein</fullName>
    </submittedName>
</protein>
<organism evidence="1 2">
    <name type="scientific">Mesorhizobium onobrychidis</name>
    <dbReference type="NCBI Taxonomy" id="2775404"/>
    <lineage>
        <taxon>Bacteria</taxon>
        <taxon>Pseudomonadati</taxon>
        <taxon>Pseudomonadota</taxon>
        <taxon>Alphaproteobacteria</taxon>
        <taxon>Hyphomicrobiales</taxon>
        <taxon>Phyllobacteriaceae</taxon>
        <taxon>Mesorhizobium</taxon>
    </lineage>
</organism>
<reference evidence="1" key="1">
    <citation type="submission" date="2020-09" db="EMBL/GenBank/DDBJ databases">
        <title>Rhizobia associated with sainfoin plants.</title>
        <authorList>
            <person name="Asharfi S."/>
            <person name="Kuzmanovic N."/>
            <person name="Bunk B."/>
            <person name="Sproeer C."/>
            <person name="Becker M."/>
            <person name="Thuenen T."/>
        </authorList>
    </citation>
    <scope>NUCLEOTIDE SEQUENCE</scope>
    <source>
        <strain evidence="1">OM4</strain>
    </source>
</reference>
<accession>A0ABY5QPK8</accession>
<keyword evidence="2" id="KW-1185">Reference proteome</keyword>
<dbReference type="Proteomes" id="UP001058098">
    <property type="component" value="Chromosome"/>
</dbReference>
<evidence type="ECO:0000313" key="2">
    <source>
        <dbReference type="Proteomes" id="UP001058098"/>
    </source>
</evidence>
<dbReference type="RefSeq" id="WP_258116643.1">
    <property type="nucleotide sequence ID" value="NZ_CP062229.1"/>
</dbReference>
<proteinExistence type="predicted"/>